<evidence type="ECO:0000313" key="1">
    <source>
        <dbReference type="EMBL" id="NER28771.1"/>
    </source>
</evidence>
<protein>
    <submittedName>
        <fullName evidence="1">MarR family transcriptional regulator</fullName>
    </submittedName>
</protein>
<comment type="caution">
    <text evidence="1">The sequence shown here is derived from an EMBL/GenBank/DDBJ whole genome shotgun (WGS) entry which is preliminary data.</text>
</comment>
<accession>A0A6B3NGL1</accession>
<name>A0A6B3NGL1_9CYAN</name>
<gene>
    <name evidence="1" type="ORF">F6J89_14325</name>
</gene>
<dbReference type="AlphaFoldDB" id="A0A6B3NGL1"/>
<organism evidence="1">
    <name type="scientific">Symploca sp. SIO1C4</name>
    <dbReference type="NCBI Taxonomy" id="2607765"/>
    <lineage>
        <taxon>Bacteria</taxon>
        <taxon>Bacillati</taxon>
        <taxon>Cyanobacteriota</taxon>
        <taxon>Cyanophyceae</taxon>
        <taxon>Coleofasciculales</taxon>
        <taxon>Coleofasciculaceae</taxon>
        <taxon>Symploca</taxon>
    </lineage>
</organism>
<proteinExistence type="predicted"/>
<reference evidence="1" key="1">
    <citation type="submission" date="2019-11" db="EMBL/GenBank/DDBJ databases">
        <title>Genomic insights into an expanded diversity of filamentous marine cyanobacteria reveals the extraordinary biosynthetic potential of Moorea and Okeania.</title>
        <authorList>
            <person name="Ferreira Leao T."/>
            <person name="Wang M."/>
            <person name="Moss N."/>
            <person name="Da Silva R."/>
            <person name="Sanders J."/>
            <person name="Nurk S."/>
            <person name="Gurevich A."/>
            <person name="Humphrey G."/>
            <person name="Reher R."/>
            <person name="Zhu Q."/>
            <person name="Belda-Ferre P."/>
            <person name="Glukhov E."/>
            <person name="Rex R."/>
            <person name="Dorrestein P.C."/>
            <person name="Knight R."/>
            <person name="Pevzner P."/>
            <person name="Gerwick W.H."/>
            <person name="Gerwick L."/>
        </authorList>
    </citation>
    <scope>NUCLEOTIDE SEQUENCE</scope>
    <source>
        <strain evidence="1">SIO1C4</strain>
    </source>
</reference>
<sequence length="386" mass="44443">MFNIFEQFKTWYLKNRDQFLTLFSKTQKEEILPERPLTELPLEIRQRLLKTTQSLPSPPAELEVVQNKVNSALEWWRSQPSVAANSLVIFSSPVEPGAILLNKSIEAWASKHQTPIQILQWQQRPADPTSIKKKIQTQLGLGSLTTSQQQEIVVIPQLSRCFLRCVEGLGGIEYLRDTILQNRSRFWLIGSSQICWDYLDYLCKVKAYFEQSLRLPALSGEQLQEWLAPVVSELNINFGKRFLKLELSEEDESSQRRYFDRLAAVSDGLSRVAVELFWQSLCYEESSEETTNPHGKVTTTNPSLPDLLDLTADEQYLLYSLLLHTELTLPHLALSLGDDQTLVQHQVQVLRQKGIINRQEQLLQVNPIHYPRLRAELDNNNFLING</sequence>
<dbReference type="EMBL" id="JAAHFQ010000259">
    <property type="protein sequence ID" value="NER28771.1"/>
    <property type="molecule type" value="Genomic_DNA"/>
</dbReference>